<evidence type="ECO:0000313" key="8">
    <source>
        <dbReference type="Proteomes" id="UP001552479"/>
    </source>
</evidence>
<evidence type="ECO:0000256" key="2">
    <source>
        <dbReference type="ARBA" id="ARBA00023125"/>
    </source>
</evidence>
<dbReference type="InterPro" id="IPR001647">
    <property type="entry name" value="HTH_TetR"/>
</dbReference>
<protein>
    <submittedName>
        <fullName evidence="7">TetR/AcrR family transcriptional regulator</fullName>
    </submittedName>
</protein>
<dbReference type="Pfam" id="PF02909">
    <property type="entry name" value="TetR_C_1"/>
    <property type="match status" value="1"/>
</dbReference>
<evidence type="ECO:0000256" key="4">
    <source>
        <dbReference type="PROSITE-ProRule" id="PRU00335"/>
    </source>
</evidence>
<evidence type="ECO:0000259" key="6">
    <source>
        <dbReference type="PROSITE" id="PS50977"/>
    </source>
</evidence>
<comment type="caution">
    <text evidence="7">The sequence shown here is derived from an EMBL/GenBank/DDBJ whole genome shotgun (WGS) entry which is preliminary data.</text>
</comment>
<dbReference type="InterPro" id="IPR036271">
    <property type="entry name" value="Tet_transcr_reg_TetR-rel_C_sf"/>
</dbReference>
<organism evidence="7 8">
    <name type="scientific">Streptomyces roseoverticillatus</name>
    <dbReference type="NCBI Taxonomy" id="66429"/>
    <lineage>
        <taxon>Bacteria</taxon>
        <taxon>Bacillati</taxon>
        <taxon>Actinomycetota</taxon>
        <taxon>Actinomycetes</taxon>
        <taxon>Kitasatosporales</taxon>
        <taxon>Streptomycetaceae</taxon>
        <taxon>Streptomyces</taxon>
    </lineage>
</organism>
<keyword evidence="8" id="KW-1185">Reference proteome</keyword>
<dbReference type="Pfam" id="PF00440">
    <property type="entry name" value="TetR_N"/>
    <property type="match status" value="1"/>
</dbReference>
<evidence type="ECO:0000256" key="5">
    <source>
        <dbReference type="SAM" id="MobiDB-lite"/>
    </source>
</evidence>
<sequence>MPAQERPAKQGEKEGKEGGGATLWERLERQAAAPRSTLSPHRIAASAVRVADAEGLDAVTMRRLATELGVAPMAAYRYVSGKDELIELMVDFVYGELALPEETGWRETMRTLALRLRAMVLQHPWMAGTAVFALTPHQLTVPERVLATLRGQGLGADAMMAVFRTVSAYVHGAVDSEIALLRLMQERGWSDGDDTRAGLAPQMSSVMRTGRYPAYEAYMREATRKDDMTWQFETGLDCVLDGIATRMGI</sequence>
<evidence type="ECO:0000313" key="7">
    <source>
        <dbReference type="EMBL" id="MEV4927088.1"/>
    </source>
</evidence>
<feature type="region of interest" description="Disordered" evidence="5">
    <location>
        <begin position="1"/>
        <end position="22"/>
    </location>
</feature>
<dbReference type="InterPro" id="IPR004111">
    <property type="entry name" value="Repressor_TetR_C"/>
</dbReference>
<feature type="domain" description="HTH tetR-type" evidence="6">
    <location>
        <begin position="37"/>
        <end position="97"/>
    </location>
</feature>
<reference evidence="7 8" key="1">
    <citation type="submission" date="2024-06" db="EMBL/GenBank/DDBJ databases">
        <title>The Natural Products Discovery Center: Release of the First 8490 Sequenced Strains for Exploring Actinobacteria Biosynthetic Diversity.</title>
        <authorList>
            <person name="Kalkreuter E."/>
            <person name="Kautsar S.A."/>
            <person name="Yang D."/>
            <person name="Bader C.D."/>
            <person name="Teijaro C.N."/>
            <person name="Fluegel L."/>
            <person name="Davis C.M."/>
            <person name="Simpson J.R."/>
            <person name="Lauterbach L."/>
            <person name="Steele A.D."/>
            <person name="Gui C."/>
            <person name="Meng S."/>
            <person name="Li G."/>
            <person name="Viehrig K."/>
            <person name="Ye F."/>
            <person name="Su P."/>
            <person name="Kiefer A.F."/>
            <person name="Nichols A."/>
            <person name="Cepeda A.J."/>
            <person name="Yan W."/>
            <person name="Fan B."/>
            <person name="Jiang Y."/>
            <person name="Adhikari A."/>
            <person name="Zheng C.-J."/>
            <person name="Schuster L."/>
            <person name="Cowan T.M."/>
            <person name="Smanski M.J."/>
            <person name="Chevrette M.G."/>
            <person name="De Carvalho L.P.S."/>
            <person name="Shen B."/>
        </authorList>
    </citation>
    <scope>NUCLEOTIDE SEQUENCE [LARGE SCALE GENOMIC DNA]</scope>
    <source>
        <strain evidence="7 8">NPDC053791</strain>
    </source>
</reference>
<accession>A0ABV3J332</accession>
<dbReference type="SUPFAM" id="SSF48498">
    <property type="entry name" value="Tetracyclin repressor-like, C-terminal domain"/>
    <property type="match status" value="1"/>
</dbReference>
<gene>
    <name evidence="7" type="ORF">AB0L03_30460</name>
</gene>
<keyword evidence="3" id="KW-0804">Transcription</keyword>
<dbReference type="Gene3D" id="1.10.10.60">
    <property type="entry name" value="Homeodomain-like"/>
    <property type="match status" value="1"/>
</dbReference>
<dbReference type="Proteomes" id="UP001552479">
    <property type="component" value="Unassembled WGS sequence"/>
</dbReference>
<dbReference type="PROSITE" id="PS50977">
    <property type="entry name" value="HTH_TETR_2"/>
    <property type="match status" value="1"/>
</dbReference>
<evidence type="ECO:0000256" key="1">
    <source>
        <dbReference type="ARBA" id="ARBA00023015"/>
    </source>
</evidence>
<dbReference type="InterPro" id="IPR009057">
    <property type="entry name" value="Homeodomain-like_sf"/>
</dbReference>
<dbReference type="Gene3D" id="1.10.357.10">
    <property type="entry name" value="Tetracycline Repressor, domain 2"/>
    <property type="match status" value="1"/>
</dbReference>
<proteinExistence type="predicted"/>
<dbReference type="PANTHER" id="PTHR30055:SF151">
    <property type="entry name" value="TRANSCRIPTIONAL REGULATORY PROTEIN"/>
    <property type="match status" value="1"/>
</dbReference>
<dbReference type="PANTHER" id="PTHR30055">
    <property type="entry name" value="HTH-TYPE TRANSCRIPTIONAL REGULATOR RUTR"/>
    <property type="match status" value="1"/>
</dbReference>
<feature type="compositionally biased region" description="Basic and acidic residues" evidence="5">
    <location>
        <begin position="1"/>
        <end position="17"/>
    </location>
</feature>
<name>A0ABV3J332_9ACTN</name>
<keyword evidence="1" id="KW-0805">Transcription regulation</keyword>
<feature type="DNA-binding region" description="H-T-H motif" evidence="4">
    <location>
        <begin position="60"/>
        <end position="79"/>
    </location>
</feature>
<dbReference type="InterPro" id="IPR050109">
    <property type="entry name" value="HTH-type_TetR-like_transc_reg"/>
</dbReference>
<evidence type="ECO:0000256" key="3">
    <source>
        <dbReference type="ARBA" id="ARBA00023163"/>
    </source>
</evidence>
<dbReference type="EMBL" id="JBFASG010000044">
    <property type="protein sequence ID" value="MEV4927088.1"/>
    <property type="molecule type" value="Genomic_DNA"/>
</dbReference>
<dbReference type="RefSeq" id="WP_366090317.1">
    <property type="nucleotide sequence ID" value="NZ_JBFASG010000044.1"/>
</dbReference>
<keyword evidence="2 4" id="KW-0238">DNA-binding</keyword>
<dbReference type="SUPFAM" id="SSF46689">
    <property type="entry name" value="Homeodomain-like"/>
    <property type="match status" value="1"/>
</dbReference>